<name>A0A7X5UQA2_9PSEU</name>
<evidence type="ECO:0000313" key="7">
    <source>
        <dbReference type="Proteomes" id="UP000545493"/>
    </source>
</evidence>
<dbReference type="PANTHER" id="PTHR47506">
    <property type="entry name" value="TRANSCRIPTIONAL REGULATORY PROTEIN"/>
    <property type="match status" value="1"/>
</dbReference>
<dbReference type="Proteomes" id="UP000545493">
    <property type="component" value="Unassembled WGS sequence"/>
</dbReference>
<comment type="caution">
    <text evidence="6">The sequence shown here is derived from an EMBL/GenBank/DDBJ whole genome shotgun (WGS) entry which is preliminary data.</text>
</comment>
<evidence type="ECO:0000256" key="3">
    <source>
        <dbReference type="ARBA" id="ARBA00023163"/>
    </source>
</evidence>
<dbReference type="SUPFAM" id="SSF46689">
    <property type="entry name" value="Homeodomain-like"/>
    <property type="match status" value="1"/>
</dbReference>
<dbReference type="RefSeq" id="WP_167170721.1">
    <property type="nucleotide sequence ID" value="NZ_JAAOYM010000001.1"/>
</dbReference>
<dbReference type="PROSITE" id="PS50977">
    <property type="entry name" value="HTH_TETR_2"/>
    <property type="match status" value="1"/>
</dbReference>
<reference evidence="6 7" key="1">
    <citation type="submission" date="2020-03" db="EMBL/GenBank/DDBJ databases">
        <title>Sequencing the genomes of 1000 actinobacteria strains.</title>
        <authorList>
            <person name="Klenk H.-P."/>
        </authorList>
    </citation>
    <scope>NUCLEOTIDE SEQUENCE [LARGE SCALE GENOMIC DNA]</scope>
    <source>
        <strain evidence="6 7">DSM 45685</strain>
    </source>
</reference>
<keyword evidence="2 4" id="KW-0238">DNA-binding</keyword>
<keyword evidence="3" id="KW-0804">Transcription</keyword>
<proteinExistence type="predicted"/>
<dbReference type="Gene3D" id="1.10.357.10">
    <property type="entry name" value="Tetracycline Repressor, domain 2"/>
    <property type="match status" value="1"/>
</dbReference>
<dbReference type="PANTHER" id="PTHR47506:SF6">
    <property type="entry name" value="HTH-TYPE TRANSCRIPTIONAL REPRESSOR NEMR"/>
    <property type="match status" value="1"/>
</dbReference>
<keyword evidence="1" id="KW-0805">Transcription regulation</keyword>
<evidence type="ECO:0000256" key="1">
    <source>
        <dbReference type="ARBA" id="ARBA00023015"/>
    </source>
</evidence>
<dbReference type="InterPro" id="IPR036271">
    <property type="entry name" value="Tet_transcr_reg_TetR-rel_C_sf"/>
</dbReference>
<evidence type="ECO:0000256" key="4">
    <source>
        <dbReference type="PROSITE-ProRule" id="PRU00335"/>
    </source>
</evidence>
<protein>
    <submittedName>
        <fullName evidence="6">AcrR family transcriptional regulator</fullName>
    </submittedName>
</protein>
<dbReference type="PROSITE" id="PS01081">
    <property type="entry name" value="HTH_TETR_1"/>
    <property type="match status" value="1"/>
</dbReference>
<keyword evidence="7" id="KW-1185">Reference proteome</keyword>
<evidence type="ECO:0000259" key="5">
    <source>
        <dbReference type="PROSITE" id="PS50977"/>
    </source>
</evidence>
<dbReference type="GO" id="GO:0003677">
    <property type="term" value="F:DNA binding"/>
    <property type="evidence" value="ECO:0007669"/>
    <property type="project" value="UniProtKB-UniRule"/>
</dbReference>
<dbReference type="InterPro" id="IPR001647">
    <property type="entry name" value="HTH_TetR"/>
</dbReference>
<dbReference type="Pfam" id="PF00440">
    <property type="entry name" value="TetR_N"/>
    <property type="match status" value="1"/>
</dbReference>
<feature type="domain" description="HTH tetR-type" evidence="5">
    <location>
        <begin position="10"/>
        <end position="70"/>
    </location>
</feature>
<accession>A0A7X5UQA2</accession>
<dbReference type="InterPro" id="IPR009057">
    <property type="entry name" value="Homeodomain-like_sf"/>
</dbReference>
<sequence>MPRVSQDHLDARRRQILDGARVCFARFGYEGATVRRLEEATQLSRGAIFHHFRDKESLFLALAEDDAARMADVVARQGLVQVMRDLLSGGSEHPADWLGTRLEVSRRLRTDPEFRARWAERSEQLTTATRKRLIWQREAGNLRDDVSIDVLTAYLELVLEGLVSHLAMGLPADDLEPVLDVVEECVRRHRGRAGT</sequence>
<evidence type="ECO:0000256" key="2">
    <source>
        <dbReference type="ARBA" id="ARBA00023125"/>
    </source>
</evidence>
<dbReference type="PRINTS" id="PR00455">
    <property type="entry name" value="HTHTETR"/>
</dbReference>
<gene>
    <name evidence="6" type="ORF">FHU38_002588</name>
</gene>
<organism evidence="6 7">
    <name type="scientific">Saccharomonospora amisosensis</name>
    <dbReference type="NCBI Taxonomy" id="1128677"/>
    <lineage>
        <taxon>Bacteria</taxon>
        <taxon>Bacillati</taxon>
        <taxon>Actinomycetota</taxon>
        <taxon>Actinomycetes</taxon>
        <taxon>Pseudonocardiales</taxon>
        <taxon>Pseudonocardiaceae</taxon>
        <taxon>Saccharomonospora</taxon>
    </lineage>
</organism>
<dbReference type="AlphaFoldDB" id="A0A7X5UQA2"/>
<dbReference type="EMBL" id="JAAOYM010000001">
    <property type="protein sequence ID" value="NIJ12244.1"/>
    <property type="molecule type" value="Genomic_DNA"/>
</dbReference>
<evidence type="ECO:0000313" key="6">
    <source>
        <dbReference type="EMBL" id="NIJ12244.1"/>
    </source>
</evidence>
<feature type="DNA-binding region" description="H-T-H motif" evidence="4">
    <location>
        <begin position="33"/>
        <end position="52"/>
    </location>
</feature>
<dbReference type="SUPFAM" id="SSF48498">
    <property type="entry name" value="Tetracyclin repressor-like, C-terminal domain"/>
    <property type="match status" value="1"/>
</dbReference>
<dbReference type="InterPro" id="IPR023772">
    <property type="entry name" value="DNA-bd_HTH_TetR-type_CS"/>
</dbReference>